<gene>
    <name evidence="12" type="ORF">CXQ85_002549</name>
</gene>
<dbReference type="OrthoDB" id="28092at2759"/>
<keyword evidence="6" id="KW-0256">Endoplasmic reticulum</keyword>
<dbReference type="AlphaFoldDB" id="A0A2V1AY93"/>
<evidence type="ECO:0000256" key="1">
    <source>
        <dbReference type="ARBA" id="ARBA00004115"/>
    </source>
</evidence>
<evidence type="ECO:0000256" key="10">
    <source>
        <dbReference type="SAM" id="SignalP"/>
    </source>
</evidence>
<keyword evidence="9" id="KW-0325">Glycoprotein</keyword>
<dbReference type="EMBL" id="PKFO01000010">
    <property type="protein sequence ID" value="PVH22825.1"/>
    <property type="molecule type" value="Genomic_DNA"/>
</dbReference>
<reference evidence="12 13" key="1">
    <citation type="submission" date="2017-12" db="EMBL/GenBank/DDBJ databases">
        <title>Genome Sequence of a Multidrug-Resistant Candida haemulonii Isolate from a Patient with Chronic Leg Ulcers in Israel.</title>
        <authorList>
            <person name="Chow N.A."/>
            <person name="Gade L."/>
            <person name="Batra D."/>
            <person name="Rowe L.A."/>
            <person name="Ben-Ami R."/>
            <person name="Loparev V.N."/>
            <person name="Litvintseva A.P."/>
        </authorList>
    </citation>
    <scope>NUCLEOTIDE SEQUENCE [LARGE SCALE GENOMIC DNA]</scope>
    <source>
        <strain evidence="12 13">B11899</strain>
    </source>
</reference>
<evidence type="ECO:0000256" key="5">
    <source>
        <dbReference type="ARBA" id="ARBA00022729"/>
    </source>
</evidence>
<keyword evidence="4" id="KW-0812">Transmembrane</keyword>
<evidence type="ECO:0000256" key="7">
    <source>
        <dbReference type="ARBA" id="ARBA00022989"/>
    </source>
</evidence>
<feature type="signal peptide" evidence="10">
    <location>
        <begin position="1"/>
        <end position="27"/>
    </location>
</feature>
<evidence type="ECO:0000256" key="3">
    <source>
        <dbReference type="ARBA" id="ARBA00020824"/>
    </source>
</evidence>
<sequence>MKGNFSLNISLHLVLVGILLLFGNALTSEPTEHTWQINHYGSLKQFQPLSGTSGIGISEQSELITLDLPTKRKISSIDLKFTDSDTYALLDSLLVTYSTTSSTIHIFEKYSGIFVEKVNLESPPVHFGEFYNNGLLILDSRGSLTAWNKDIKKVVGKYDVKSFMTTVYEDLIYVSLGSSLICLNDQAQNIITNVRSSSDILDLKDGLAISKTDILSLKGASSPVSQEISFENPSILAENLVAEIESERFTIYKVEEGKQLDRLTQHAAPDALSIKVVSENDKVYVVAISGNGFEIHDFTKFVKSEKLDDIVSYERLAATQDTDYEVFLSTGGSLISFVASSSNEVNVLVTSLSTEDVESSTYSLSESLPRSRSILIDKPRSASQIAKTHYLAEESHRDSPVLRMIIKLKHHLSQLGRAFVNLLKTEVSKVVSDEDVYGFSKLLVAFDDQSNELIARNTRSSAIEWKTKIEVDRLIGLESLNDLIYLLTPSQLFTISARTGTVENTKDLSKAEKLVKLSVDLLDDLAEEGFEPFTFGVKSGSSFYTIDPSKKILDDQFYIEEVQNSIQAYKIVDEKLLPTWNYKSPSEKVLKFIKNHDQLSPASGIAKGQRKVLYKYLNPNLVTLVTEDKRSQIAVHLLDGITGSVLHVQRHQDVSIDPSTINVIQNDNWVIYSYVKKGEKYEQHVSVIDFKTFIFPERIELLSSSATRFGITVRSIIALTESGSLVEIPKFMFNSRRIDDRAMVQTDAEEFKMMPYEPVIGKPDLQVLNGNQPIKPTGAHQSILVQATNMESSSLVCYVDDATEFCTIIQPSSSYDILKSGFDKRTLLLTIGILFTVYGGSKHFVRSKKLNAKWLD</sequence>
<name>A0A2V1AY93_9ASCO</name>
<evidence type="ECO:0000256" key="2">
    <source>
        <dbReference type="ARBA" id="ARBA00007904"/>
    </source>
</evidence>
<dbReference type="InterPro" id="IPR026895">
    <property type="entry name" value="EMC1"/>
</dbReference>
<accession>A0A2V1AY93</accession>
<dbReference type="Pfam" id="PF07774">
    <property type="entry name" value="EMC1_C"/>
    <property type="match status" value="1"/>
</dbReference>
<comment type="caution">
    <text evidence="12">The sequence shown here is derived from an EMBL/GenBank/DDBJ whole genome shotgun (WGS) entry which is preliminary data.</text>
</comment>
<evidence type="ECO:0000313" key="13">
    <source>
        <dbReference type="Proteomes" id="UP000244309"/>
    </source>
</evidence>
<feature type="domain" description="ER membrane protein complex subunit 1 C-terminal" evidence="11">
    <location>
        <begin position="691"/>
        <end position="854"/>
    </location>
</feature>
<dbReference type="GO" id="GO:0072546">
    <property type="term" value="C:EMC complex"/>
    <property type="evidence" value="ECO:0007669"/>
    <property type="project" value="InterPro"/>
</dbReference>
<feature type="chain" id="PRO_5016047354" description="ER membrane protein complex subunit 1" evidence="10">
    <location>
        <begin position="28"/>
        <end position="856"/>
    </location>
</feature>
<dbReference type="STRING" id="45357.A0A2V1AY93"/>
<dbReference type="VEuPathDB" id="FungiDB:CXQ85_002549"/>
<evidence type="ECO:0000256" key="9">
    <source>
        <dbReference type="ARBA" id="ARBA00023180"/>
    </source>
</evidence>
<protein>
    <recommendedName>
        <fullName evidence="3">ER membrane protein complex subunit 1</fullName>
    </recommendedName>
</protein>
<evidence type="ECO:0000256" key="6">
    <source>
        <dbReference type="ARBA" id="ARBA00022824"/>
    </source>
</evidence>
<dbReference type="GO" id="GO:0034975">
    <property type="term" value="P:protein folding in endoplasmic reticulum"/>
    <property type="evidence" value="ECO:0007669"/>
    <property type="project" value="TreeGrafter"/>
</dbReference>
<keyword evidence="7" id="KW-1133">Transmembrane helix</keyword>
<evidence type="ECO:0000313" key="12">
    <source>
        <dbReference type="EMBL" id="PVH22825.1"/>
    </source>
</evidence>
<dbReference type="RefSeq" id="XP_025343765.1">
    <property type="nucleotide sequence ID" value="XM_025486215.1"/>
</dbReference>
<evidence type="ECO:0000259" key="11">
    <source>
        <dbReference type="Pfam" id="PF07774"/>
    </source>
</evidence>
<dbReference type="PANTHER" id="PTHR21573">
    <property type="entry name" value="ER MEMBRANE PROTEIN COMPLEX SUBUNIT 1"/>
    <property type="match status" value="1"/>
</dbReference>
<keyword evidence="8" id="KW-0472">Membrane</keyword>
<dbReference type="PANTHER" id="PTHR21573:SF0">
    <property type="entry name" value="ER MEMBRANE PROTEIN COMPLEX SUBUNIT 1"/>
    <property type="match status" value="1"/>
</dbReference>
<organism evidence="12 13">
    <name type="scientific">Candidozyma haemuli</name>
    <dbReference type="NCBI Taxonomy" id="45357"/>
    <lineage>
        <taxon>Eukaryota</taxon>
        <taxon>Fungi</taxon>
        <taxon>Dikarya</taxon>
        <taxon>Ascomycota</taxon>
        <taxon>Saccharomycotina</taxon>
        <taxon>Pichiomycetes</taxon>
        <taxon>Metschnikowiaceae</taxon>
        <taxon>Candidozyma</taxon>
    </lineage>
</organism>
<keyword evidence="5 10" id="KW-0732">Signal</keyword>
<dbReference type="Proteomes" id="UP000244309">
    <property type="component" value="Unassembled WGS sequence"/>
</dbReference>
<comment type="similarity">
    <text evidence="2">Belongs to the EMC1 family.</text>
</comment>
<keyword evidence="13" id="KW-1185">Reference proteome</keyword>
<dbReference type="GeneID" id="37007880"/>
<evidence type="ECO:0000256" key="4">
    <source>
        <dbReference type="ARBA" id="ARBA00022692"/>
    </source>
</evidence>
<comment type="subcellular location">
    <subcellularLocation>
        <location evidence="1">Endoplasmic reticulum membrane</location>
        <topology evidence="1">Single-pass type I membrane protein</topology>
    </subcellularLocation>
</comment>
<dbReference type="InterPro" id="IPR011678">
    <property type="entry name" value="EMC1_C"/>
</dbReference>
<evidence type="ECO:0000256" key="8">
    <source>
        <dbReference type="ARBA" id="ARBA00023136"/>
    </source>
</evidence>
<proteinExistence type="inferred from homology"/>